<evidence type="ECO:0000313" key="2">
    <source>
        <dbReference type="Proteomes" id="UP000669060"/>
    </source>
</evidence>
<gene>
    <name evidence="1" type="ORF">JFY56_13910</name>
</gene>
<organism evidence="1 2">
    <name type="scientific">Pseudomonas schmalbachii</name>
    <dbReference type="NCBI Taxonomy" id="2816993"/>
    <lineage>
        <taxon>Bacteria</taxon>
        <taxon>Pseudomonadati</taxon>
        <taxon>Pseudomonadota</taxon>
        <taxon>Gammaproteobacteria</taxon>
        <taxon>Pseudomonadales</taxon>
        <taxon>Pseudomonadaceae</taxon>
        <taxon>Pseudomonas</taxon>
    </lineage>
</organism>
<keyword evidence="2" id="KW-1185">Reference proteome</keyword>
<protein>
    <submittedName>
        <fullName evidence="1">Uncharacterized protein</fullName>
    </submittedName>
</protein>
<dbReference type="RefSeq" id="WP_208314367.1">
    <property type="nucleotide sequence ID" value="NZ_JAELYA010000005.1"/>
</dbReference>
<reference evidence="1 2" key="1">
    <citation type="submission" date="2020-12" db="EMBL/GenBank/DDBJ databases">
        <title>Pseudomonas schmalbachii sp. nov. isolated from millipede gut.</title>
        <authorList>
            <person name="Shelomi M."/>
        </authorList>
    </citation>
    <scope>NUCLEOTIDE SEQUENCE [LARGE SCALE GENOMIC DNA]</scope>
    <source>
        <strain evidence="1 2">Milli4</strain>
    </source>
</reference>
<proteinExistence type="predicted"/>
<dbReference type="Proteomes" id="UP000669060">
    <property type="component" value="Unassembled WGS sequence"/>
</dbReference>
<comment type="caution">
    <text evidence="1">The sequence shown here is derived from an EMBL/GenBank/DDBJ whole genome shotgun (WGS) entry which is preliminary data.</text>
</comment>
<accession>A0ABS3TRN3</accession>
<sequence>MQTDALQQRIDALAGAIKERLVATLNLKIDSISRSPHALELHCSITEELINLGINSKVLPEAEAQTFLDRLEAARILSEAS</sequence>
<name>A0ABS3TRN3_9PSED</name>
<evidence type="ECO:0000313" key="1">
    <source>
        <dbReference type="EMBL" id="MBO3276325.1"/>
    </source>
</evidence>
<dbReference type="EMBL" id="JAELYA010000005">
    <property type="protein sequence ID" value="MBO3276325.1"/>
    <property type="molecule type" value="Genomic_DNA"/>
</dbReference>